<evidence type="ECO:0000313" key="3">
    <source>
        <dbReference type="Proteomes" id="UP000076858"/>
    </source>
</evidence>
<reference evidence="2 3" key="1">
    <citation type="submission" date="2016-03" db="EMBL/GenBank/DDBJ databases">
        <title>EvidentialGene: Evidence-directed Construction of Genes on Genomes.</title>
        <authorList>
            <person name="Gilbert D.G."/>
            <person name="Choi J.-H."/>
            <person name="Mockaitis K."/>
            <person name="Colbourne J."/>
            <person name="Pfrender M."/>
        </authorList>
    </citation>
    <scope>NUCLEOTIDE SEQUENCE [LARGE SCALE GENOMIC DNA]</scope>
    <source>
        <strain evidence="2 3">Xinb3</strain>
        <tissue evidence="2">Complete organism</tissue>
    </source>
</reference>
<accession>A0A164MF69</accession>
<dbReference type="AlphaFoldDB" id="A0A164MF69"/>
<gene>
    <name evidence="2" type="ORF">APZ42_031975</name>
</gene>
<dbReference type="EMBL" id="LRGB01003024">
    <property type="protein sequence ID" value="KZS05004.1"/>
    <property type="molecule type" value="Genomic_DNA"/>
</dbReference>
<evidence type="ECO:0000256" key="1">
    <source>
        <dbReference type="SAM" id="Phobius"/>
    </source>
</evidence>
<keyword evidence="1" id="KW-0812">Transmembrane</keyword>
<keyword evidence="1" id="KW-1133">Transmembrane helix</keyword>
<protein>
    <submittedName>
        <fullName evidence="2">Uncharacterized protein</fullName>
    </submittedName>
</protein>
<comment type="caution">
    <text evidence="2">The sequence shown here is derived from an EMBL/GenBank/DDBJ whole genome shotgun (WGS) entry which is preliminary data.</text>
</comment>
<feature type="transmembrane region" description="Helical" evidence="1">
    <location>
        <begin position="138"/>
        <end position="169"/>
    </location>
</feature>
<proteinExistence type="predicted"/>
<name>A0A164MF69_9CRUS</name>
<evidence type="ECO:0000313" key="2">
    <source>
        <dbReference type="EMBL" id="KZS05004.1"/>
    </source>
</evidence>
<organism evidence="2 3">
    <name type="scientific">Daphnia magna</name>
    <dbReference type="NCBI Taxonomy" id="35525"/>
    <lineage>
        <taxon>Eukaryota</taxon>
        <taxon>Metazoa</taxon>
        <taxon>Ecdysozoa</taxon>
        <taxon>Arthropoda</taxon>
        <taxon>Crustacea</taxon>
        <taxon>Branchiopoda</taxon>
        <taxon>Diplostraca</taxon>
        <taxon>Cladocera</taxon>
        <taxon>Anomopoda</taxon>
        <taxon>Daphniidae</taxon>
        <taxon>Daphnia</taxon>
    </lineage>
</organism>
<dbReference type="Proteomes" id="UP000076858">
    <property type="component" value="Unassembled WGS sequence"/>
</dbReference>
<keyword evidence="3" id="KW-1185">Reference proteome</keyword>
<sequence>MPSDLTNVSHFLMRTCDGVRDITHTHTQKEEISNEYNFVFFCFFFAPPLSRSPDEGSACTNASDTHTHAHTNPFIDADVWRVGGHQWNFVFECGSLLESSSIGLLYITYMMQTEGRKTSKKNRGMGVCCCCIVSSNRISLYGIVFLCIPTAALIQSFLHVCSSSLLLFFP</sequence>
<keyword evidence="1" id="KW-0472">Membrane</keyword>